<accession>A0AAE9G9P3</accession>
<dbReference type="Proteomes" id="UP000832072">
    <property type="component" value="Segment"/>
</dbReference>
<evidence type="ECO:0000256" key="1">
    <source>
        <dbReference type="SAM" id="MobiDB-lite"/>
    </source>
</evidence>
<reference evidence="2 3" key="1">
    <citation type="submission" date="2022-02" db="EMBL/GenBank/DDBJ databases">
        <authorList>
            <person name="Tian F."/>
            <person name="Li J."/>
            <person name="Li F."/>
            <person name="Tong Y."/>
        </authorList>
    </citation>
    <scope>NUCLEOTIDE SEQUENCE [LARGE SCALE GENOMIC DNA]</scope>
</reference>
<proteinExistence type="predicted"/>
<feature type="region of interest" description="Disordered" evidence="1">
    <location>
        <begin position="84"/>
        <end position="111"/>
    </location>
</feature>
<gene>
    <name evidence="2" type="ORF">EHEKIMEA_00227</name>
</gene>
<name>A0AAE9G9P3_9CAUD</name>
<organism evidence="2 3">
    <name type="scientific">Cronobacter phage LPCS28</name>
    <dbReference type="NCBI Taxonomy" id="2924885"/>
    <lineage>
        <taxon>Viruses</taxon>
        <taxon>Duplodnaviria</taxon>
        <taxon>Heunggongvirae</taxon>
        <taxon>Uroviricota</taxon>
        <taxon>Caudoviricetes</taxon>
        <taxon>Pantevenvirales</taxon>
        <taxon>Straboviridae</taxon>
        <taxon>Nanhuvirus</taxon>
        <taxon>Nanhuvirus LPCS28</taxon>
    </lineage>
</organism>
<evidence type="ECO:0000313" key="2">
    <source>
        <dbReference type="EMBL" id="UNY47109.1"/>
    </source>
</evidence>
<dbReference type="EMBL" id="OM638103">
    <property type="protein sequence ID" value="UNY47109.1"/>
    <property type="molecule type" value="Genomic_DNA"/>
</dbReference>
<sequence>MNNVMKALTNSQIVSVYTAFENGATKAQLARDYGVNVKSITKAIEVTQVRRAEAAVKRASRKVANVEEKVMARPTKKIHVVAKPKFKKAAKPQRAPSNSAMADAFKNAMMK</sequence>
<protein>
    <submittedName>
        <fullName evidence="2">Uncharacterized protein</fullName>
    </submittedName>
</protein>
<keyword evidence="3" id="KW-1185">Reference proteome</keyword>
<dbReference type="Gene3D" id="1.10.10.60">
    <property type="entry name" value="Homeodomain-like"/>
    <property type="match status" value="1"/>
</dbReference>
<evidence type="ECO:0000313" key="3">
    <source>
        <dbReference type="Proteomes" id="UP000832072"/>
    </source>
</evidence>